<evidence type="ECO:0000313" key="2">
    <source>
        <dbReference type="Proteomes" id="UP001310594"/>
    </source>
</evidence>
<sequence length="183" mass="19682">MQPFAYLVPALYLNGSVTTVLPLGNLSTGSQLSLGTLVEGEIRSEPGFEPALSGKVKYGYDYTTVDPNEFITRPDLTATIFPDDGSTPIELTWTGIQYGNAELASITADPTSSGKSLPYGSFYSIFNIVFRGGDAKYKDLQNYIYVGAEAVSGSDTPGEFLVGVKVMKVVPRETNITIGHEFS</sequence>
<dbReference type="Pfam" id="PF11578">
    <property type="entry name" value="DUF3237"/>
    <property type="match status" value="1"/>
</dbReference>
<comment type="caution">
    <text evidence="1">The sequence shown here is derived from an EMBL/GenBank/DDBJ whole genome shotgun (WGS) entry which is preliminary data.</text>
</comment>
<proteinExistence type="predicted"/>
<gene>
    <name evidence="1" type="ORF">LTR97_001068</name>
</gene>
<dbReference type="Proteomes" id="UP001310594">
    <property type="component" value="Unassembled WGS sequence"/>
</dbReference>
<organism evidence="1 2">
    <name type="scientific">Elasticomyces elasticus</name>
    <dbReference type="NCBI Taxonomy" id="574655"/>
    <lineage>
        <taxon>Eukaryota</taxon>
        <taxon>Fungi</taxon>
        <taxon>Dikarya</taxon>
        <taxon>Ascomycota</taxon>
        <taxon>Pezizomycotina</taxon>
        <taxon>Dothideomycetes</taxon>
        <taxon>Dothideomycetidae</taxon>
        <taxon>Mycosphaerellales</taxon>
        <taxon>Teratosphaeriaceae</taxon>
        <taxon>Elasticomyces</taxon>
    </lineage>
</organism>
<name>A0AAN7WBY7_9PEZI</name>
<dbReference type="AlphaFoldDB" id="A0AAN7WBY7"/>
<dbReference type="EMBL" id="JAVRQU010000002">
    <property type="protein sequence ID" value="KAK5706082.1"/>
    <property type="molecule type" value="Genomic_DNA"/>
</dbReference>
<reference evidence="1" key="1">
    <citation type="submission" date="2023-08" db="EMBL/GenBank/DDBJ databases">
        <title>Black Yeasts Isolated from many extreme environments.</title>
        <authorList>
            <person name="Coleine C."/>
            <person name="Stajich J.E."/>
            <person name="Selbmann L."/>
        </authorList>
    </citation>
    <scope>NUCLEOTIDE SEQUENCE</scope>
    <source>
        <strain evidence="1">CCFEE 5810</strain>
    </source>
</reference>
<accession>A0AAN7WBY7</accession>
<protein>
    <submittedName>
        <fullName evidence="1">Uncharacterized protein</fullName>
    </submittedName>
</protein>
<dbReference type="Gene3D" id="2.40.160.20">
    <property type="match status" value="1"/>
</dbReference>
<evidence type="ECO:0000313" key="1">
    <source>
        <dbReference type="EMBL" id="KAK5706082.1"/>
    </source>
</evidence>